<evidence type="ECO:0000256" key="4">
    <source>
        <dbReference type="ARBA" id="ARBA00023163"/>
    </source>
</evidence>
<keyword evidence="2" id="KW-0805">Transcription regulation</keyword>
<evidence type="ECO:0000259" key="5">
    <source>
        <dbReference type="PROSITE" id="PS50931"/>
    </source>
</evidence>
<dbReference type="Gene3D" id="3.40.190.10">
    <property type="entry name" value="Periplasmic binding protein-like II"/>
    <property type="match status" value="2"/>
</dbReference>
<dbReference type="PROSITE" id="PS50931">
    <property type="entry name" value="HTH_LYSR"/>
    <property type="match status" value="1"/>
</dbReference>
<evidence type="ECO:0000313" key="7">
    <source>
        <dbReference type="Proteomes" id="UP000664779"/>
    </source>
</evidence>
<dbReference type="AlphaFoldDB" id="A0A939ENR4"/>
<evidence type="ECO:0000256" key="2">
    <source>
        <dbReference type="ARBA" id="ARBA00023015"/>
    </source>
</evidence>
<dbReference type="SUPFAM" id="SSF53850">
    <property type="entry name" value="Periplasmic binding protein-like II"/>
    <property type="match status" value="1"/>
</dbReference>
<dbReference type="InterPro" id="IPR005119">
    <property type="entry name" value="LysR_subst-bd"/>
</dbReference>
<comment type="similarity">
    <text evidence="1">Belongs to the LysR transcriptional regulatory family.</text>
</comment>
<dbReference type="GO" id="GO:0000976">
    <property type="term" value="F:transcription cis-regulatory region binding"/>
    <property type="evidence" value="ECO:0007669"/>
    <property type="project" value="TreeGrafter"/>
</dbReference>
<dbReference type="SUPFAM" id="SSF46785">
    <property type="entry name" value="Winged helix' DNA-binding domain"/>
    <property type="match status" value="1"/>
</dbReference>
<keyword evidence="3" id="KW-0238">DNA-binding</keyword>
<dbReference type="Gene3D" id="1.10.10.10">
    <property type="entry name" value="Winged helix-like DNA-binding domain superfamily/Winged helix DNA-binding domain"/>
    <property type="match status" value="1"/>
</dbReference>
<dbReference type="PRINTS" id="PR00039">
    <property type="entry name" value="HTHLYSR"/>
</dbReference>
<dbReference type="InterPro" id="IPR036390">
    <property type="entry name" value="WH_DNA-bd_sf"/>
</dbReference>
<organism evidence="6 7">
    <name type="scientific">Roseibium limicola</name>
    <dbReference type="NCBI Taxonomy" id="2816037"/>
    <lineage>
        <taxon>Bacteria</taxon>
        <taxon>Pseudomonadati</taxon>
        <taxon>Pseudomonadota</taxon>
        <taxon>Alphaproteobacteria</taxon>
        <taxon>Hyphomicrobiales</taxon>
        <taxon>Stappiaceae</taxon>
        <taxon>Roseibium</taxon>
    </lineage>
</organism>
<evidence type="ECO:0000256" key="3">
    <source>
        <dbReference type="ARBA" id="ARBA00023125"/>
    </source>
</evidence>
<evidence type="ECO:0000313" key="6">
    <source>
        <dbReference type="EMBL" id="MBO0344359.1"/>
    </source>
</evidence>
<keyword evidence="4" id="KW-0804">Transcription</keyword>
<evidence type="ECO:0000256" key="1">
    <source>
        <dbReference type="ARBA" id="ARBA00009437"/>
    </source>
</evidence>
<keyword evidence="7" id="KW-1185">Reference proteome</keyword>
<accession>A0A939ENR4</accession>
<dbReference type="FunFam" id="1.10.10.10:FF:000001">
    <property type="entry name" value="LysR family transcriptional regulator"/>
    <property type="match status" value="1"/>
</dbReference>
<proteinExistence type="inferred from homology"/>
<dbReference type="EMBL" id="JAFLNF010000002">
    <property type="protein sequence ID" value="MBO0344359.1"/>
    <property type="molecule type" value="Genomic_DNA"/>
</dbReference>
<dbReference type="Pfam" id="PF00126">
    <property type="entry name" value="HTH_1"/>
    <property type="match status" value="1"/>
</dbReference>
<dbReference type="PANTHER" id="PTHR30126:SF40">
    <property type="entry name" value="HTH-TYPE TRANSCRIPTIONAL REGULATOR GLTR"/>
    <property type="match status" value="1"/>
</dbReference>
<feature type="domain" description="HTH lysR-type" evidence="5">
    <location>
        <begin position="5"/>
        <end position="62"/>
    </location>
</feature>
<reference evidence="6" key="1">
    <citation type="submission" date="2021-03" db="EMBL/GenBank/DDBJ databases">
        <title>Roseibium sp. CAU 1637 isolated from Incheon.</title>
        <authorList>
            <person name="Kim W."/>
        </authorList>
    </citation>
    <scope>NUCLEOTIDE SEQUENCE</scope>
    <source>
        <strain evidence="6">CAU 1637</strain>
    </source>
</reference>
<protein>
    <submittedName>
        <fullName evidence="6">LysR family transcriptional regulator</fullName>
    </submittedName>
</protein>
<dbReference type="InterPro" id="IPR036388">
    <property type="entry name" value="WH-like_DNA-bd_sf"/>
</dbReference>
<comment type="caution">
    <text evidence="6">The sequence shown here is derived from an EMBL/GenBank/DDBJ whole genome shotgun (WGS) entry which is preliminary data.</text>
</comment>
<dbReference type="GO" id="GO:0003700">
    <property type="term" value="F:DNA-binding transcription factor activity"/>
    <property type="evidence" value="ECO:0007669"/>
    <property type="project" value="InterPro"/>
</dbReference>
<dbReference type="PANTHER" id="PTHR30126">
    <property type="entry name" value="HTH-TYPE TRANSCRIPTIONAL REGULATOR"/>
    <property type="match status" value="1"/>
</dbReference>
<dbReference type="Proteomes" id="UP000664779">
    <property type="component" value="Unassembled WGS sequence"/>
</dbReference>
<dbReference type="RefSeq" id="WP_206938394.1">
    <property type="nucleotide sequence ID" value="NZ_JAFLNF010000002.1"/>
</dbReference>
<dbReference type="CDD" id="cd05466">
    <property type="entry name" value="PBP2_LTTR_substrate"/>
    <property type="match status" value="1"/>
</dbReference>
<dbReference type="InterPro" id="IPR000847">
    <property type="entry name" value="LysR_HTH_N"/>
</dbReference>
<sequence length="303" mass="33068">MAHLLNINALLAFATVAREGSVSRAAEILNLTQPAVSHQLKRLAQETGTTFFRRTSNGLELTDDGTALVAKADQVLEAMADFRRSARRRSGRIAGTLRIGTIVDPDFIRLGPLLKRLRSEFPDITTELGHAVSGDILNRLTRGQIDAGFFLCAPDATLPQQGDEPLHRIELAEFSYRVIAPPGWQSRVEHADWAALAALPWIGTPPTSAHHGLLAAISDKYHTRQNVVALVDQEASMLEMVRAGVGLSLCRESIALHERQTSGLAVAEAVSVPASLNFLTMERHLERPTVQALISALTRTWNP</sequence>
<dbReference type="Pfam" id="PF03466">
    <property type="entry name" value="LysR_substrate"/>
    <property type="match status" value="1"/>
</dbReference>
<gene>
    <name evidence="6" type="ORF">J0X15_03910</name>
</gene>
<name>A0A939ENR4_9HYPH</name>